<proteinExistence type="predicted"/>
<name>A0ABT7HTI0_9BACT</name>
<sequence length="57" mass="6743">MNDFFESLKEIKKEMTKVQKAPEKKPISKDEAIALKEKKLRDEFLAYIKNSDIKKLD</sequence>
<keyword evidence="2" id="KW-1185">Reference proteome</keyword>
<reference evidence="1" key="1">
    <citation type="submission" date="2022-08" db="EMBL/GenBank/DDBJ databases">
        <authorList>
            <person name="Wang H."/>
        </authorList>
    </citation>
    <scope>NUCLEOTIDE SEQUENCE</scope>
    <source>
        <strain evidence="1">PS10</strain>
    </source>
</reference>
<comment type="caution">
    <text evidence="1">The sequence shown here is derived from an EMBL/GenBank/DDBJ whole genome shotgun (WGS) entry which is preliminary data.</text>
</comment>
<protein>
    <submittedName>
        <fullName evidence="1">Uncharacterized protein</fullName>
    </submittedName>
</protein>
<organism evidence="1 2">
    <name type="scientific">Campylobacter gastrosuis</name>
    <dbReference type="NCBI Taxonomy" id="2974576"/>
    <lineage>
        <taxon>Bacteria</taxon>
        <taxon>Pseudomonadati</taxon>
        <taxon>Campylobacterota</taxon>
        <taxon>Epsilonproteobacteria</taxon>
        <taxon>Campylobacterales</taxon>
        <taxon>Campylobacteraceae</taxon>
        <taxon>Campylobacter</taxon>
    </lineage>
</organism>
<dbReference type="EMBL" id="JANURM010000019">
    <property type="protein sequence ID" value="MDL0089738.1"/>
    <property type="molecule type" value="Genomic_DNA"/>
</dbReference>
<evidence type="ECO:0000313" key="2">
    <source>
        <dbReference type="Proteomes" id="UP001173801"/>
    </source>
</evidence>
<reference evidence="1" key="2">
    <citation type="journal article" date="2023" name="Microorganisms">
        <title>Isolation and Genomic Characteristics of Cat-Borne Campylobacter felis sp. nov. and Sheep-Borne Campylobacter ovis sp. nov.</title>
        <authorList>
            <person name="Wang H."/>
            <person name="Li Y."/>
            <person name="Gu Y."/>
            <person name="Zhou G."/>
            <person name="Chen X."/>
            <person name="Zhang X."/>
            <person name="Shao Z."/>
            <person name="Zhang J."/>
            <person name="Zhang M."/>
        </authorList>
    </citation>
    <scope>NUCLEOTIDE SEQUENCE</scope>
    <source>
        <strain evidence="1">PS10</strain>
    </source>
</reference>
<dbReference type="RefSeq" id="WP_284938474.1">
    <property type="nucleotide sequence ID" value="NZ_JANURM010000019.1"/>
</dbReference>
<accession>A0ABT7HTI0</accession>
<dbReference type="Proteomes" id="UP001173801">
    <property type="component" value="Unassembled WGS sequence"/>
</dbReference>
<evidence type="ECO:0000313" key="1">
    <source>
        <dbReference type="EMBL" id="MDL0089738.1"/>
    </source>
</evidence>
<gene>
    <name evidence="1" type="ORF">NYG85_10235</name>
</gene>